<dbReference type="Proteomes" id="UP001549773">
    <property type="component" value="Unassembled WGS sequence"/>
</dbReference>
<dbReference type="Pfam" id="PF01261">
    <property type="entry name" value="AP_endonuc_2"/>
    <property type="match status" value="1"/>
</dbReference>
<keyword evidence="3" id="KW-1185">Reference proteome</keyword>
<dbReference type="PROSITE" id="PS51257">
    <property type="entry name" value="PROKAR_LIPOPROTEIN"/>
    <property type="match status" value="1"/>
</dbReference>
<evidence type="ECO:0000259" key="1">
    <source>
        <dbReference type="Pfam" id="PF01261"/>
    </source>
</evidence>
<protein>
    <submittedName>
        <fullName evidence="2">Sugar phosphate isomerase/epimerase family protein</fullName>
    </submittedName>
</protein>
<keyword evidence="2" id="KW-0413">Isomerase</keyword>
<dbReference type="InterPro" id="IPR036237">
    <property type="entry name" value="Xyl_isomerase-like_sf"/>
</dbReference>
<name>A0ABV2TUG4_9FLAO</name>
<dbReference type="PANTHER" id="PTHR12110">
    <property type="entry name" value="HYDROXYPYRUVATE ISOMERASE"/>
    <property type="match status" value="1"/>
</dbReference>
<dbReference type="Gene3D" id="3.20.20.150">
    <property type="entry name" value="Divalent-metal-dependent TIM barrel enzymes"/>
    <property type="match status" value="1"/>
</dbReference>
<dbReference type="RefSeq" id="WP_354617750.1">
    <property type="nucleotide sequence ID" value="NZ_JBEWYP010000002.1"/>
</dbReference>
<comment type="caution">
    <text evidence="2">The sequence shown here is derived from an EMBL/GenBank/DDBJ whole genome shotgun (WGS) entry which is preliminary data.</text>
</comment>
<dbReference type="PANTHER" id="PTHR12110:SF53">
    <property type="entry name" value="BLR5974 PROTEIN"/>
    <property type="match status" value="1"/>
</dbReference>
<dbReference type="InterPro" id="IPR013022">
    <property type="entry name" value="Xyl_isomerase-like_TIM-brl"/>
</dbReference>
<reference evidence="2 3" key="1">
    <citation type="submission" date="2024-07" db="EMBL/GenBank/DDBJ databases">
        <title>The genome sequence of type strain Sediminicola luteus GDMCC 1.2596T.</title>
        <authorList>
            <person name="Liu Y."/>
        </authorList>
    </citation>
    <scope>NUCLEOTIDE SEQUENCE [LARGE SCALE GENOMIC DNA]</scope>
    <source>
        <strain evidence="2 3">GDMCC 1.2596</strain>
    </source>
</reference>
<evidence type="ECO:0000313" key="2">
    <source>
        <dbReference type="EMBL" id="MET7028924.1"/>
    </source>
</evidence>
<feature type="domain" description="Xylose isomerase-like TIM barrel" evidence="1">
    <location>
        <begin position="74"/>
        <end position="317"/>
    </location>
</feature>
<organism evidence="2 3">
    <name type="scientific">Sediminicola luteus</name>
    <dbReference type="NCBI Taxonomy" id="319238"/>
    <lineage>
        <taxon>Bacteria</taxon>
        <taxon>Pseudomonadati</taxon>
        <taxon>Bacteroidota</taxon>
        <taxon>Flavobacteriia</taxon>
        <taxon>Flavobacteriales</taxon>
        <taxon>Flavobacteriaceae</taxon>
        <taxon>Sediminicola</taxon>
    </lineage>
</organism>
<dbReference type="EMBL" id="JBEWYP010000002">
    <property type="protein sequence ID" value="MET7028924.1"/>
    <property type="molecule type" value="Genomic_DNA"/>
</dbReference>
<evidence type="ECO:0000313" key="3">
    <source>
        <dbReference type="Proteomes" id="UP001549773"/>
    </source>
</evidence>
<dbReference type="InterPro" id="IPR050312">
    <property type="entry name" value="IolE/XylAMocC-like"/>
</dbReference>
<gene>
    <name evidence="2" type="ORF">ABXZ32_05935</name>
</gene>
<dbReference type="SUPFAM" id="SSF51658">
    <property type="entry name" value="Xylose isomerase-like"/>
    <property type="match status" value="1"/>
</dbReference>
<dbReference type="GO" id="GO:0016853">
    <property type="term" value="F:isomerase activity"/>
    <property type="evidence" value="ECO:0007669"/>
    <property type="project" value="UniProtKB-KW"/>
</dbReference>
<sequence>MKRSTLKIAILTGLAIFLTGIYSCKDTKKVETEATEMSSEMEKDVEPFFQLSLAQWSMHKMVFDEGVDPYTFAEKAKGWGFTGLEYVSGLYYKELEKSNFSKEAMAAFVEKCNAESTKHGMKNVLIMIDGQGDLATTDAKERKKAVENHYKWVDAAAAMGCHSIRVNLAGSQNPEEWHSNSVDGLKQLATYAKDKNVNIIVENHGGLSSNAAKLAEVMKAVNMENCGTLPDFGNFCIKRKDGSYYNGECEEEYDMYQGVMELMPYAKGVSAKSYNFDEEGNETKIDYSKMLKIVKNSGYTGFIGVEYEGNELGEEAGILATKELLLNASNNLE</sequence>
<proteinExistence type="predicted"/>
<accession>A0ABV2TUG4</accession>